<organism evidence="2 3">
    <name type="scientific">Fulvivirga kasyanovii</name>
    <dbReference type="NCBI Taxonomy" id="396812"/>
    <lineage>
        <taxon>Bacteria</taxon>
        <taxon>Pseudomonadati</taxon>
        <taxon>Bacteroidota</taxon>
        <taxon>Cytophagia</taxon>
        <taxon>Cytophagales</taxon>
        <taxon>Fulvivirgaceae</taxon>
        <taxon>Fulvivirga</taxon>
    </lineage>
</organism>
<feature type="transmembrane region" description="Helical" evidence="1">
    <location>
        <begin position="21"/>
        <end position="39"/>
    </location>
</feature>
<feature type="transmembrane region" description="Helical" evidence="1">
    <location>
        <begin position="117"/>
        <end position="135"/>
    </location>
</feature>
<dbReference type="Proteomes" id="UP000798808">
    <property type="component" value="Unassembled WGS sequence"/>
</dbReference>
<dbReference type="RefSeq" id="WP_343855018.1">
    <property type="nucleotide sequence ID" value="NZ_BAAAFL010000006.1"/>
</dbReference>
<keyword evidence="1" id="KW-1133">Transmembrane helix</keyword>
<protein>
    <submittedName>
        <fullName evidence="2">Uncharacterized protein</fullName>
    </submittedName>
</protein>
<evidence type="ECO:0000313" key="3">
    <source>
        <dbReference type="Proteomes" id="UP000798808"/>
    </source>
</evidence>
<evidence type="ECO:0000256" key="1">
    <source>
        <dbReference type="SAM" id="Phobius"/>
    </source>
</evidence>
<name>A0ABW9RN85_9BACT</name>
<reference evidence="2 3" key="1">
    <citation type="submission" date="2019-02" db="EMBL/GenBank/DDBJ databases">
        <authorList>
            <person name="Goldberg S.R."/>
            <person name="Haltli B.A."/>
            <person name="Correa H."/>
            <person name="Russell K.G."/>
        </authorList>
    </citation>
    <scope>NUCLEOTIDE SEQUENCE [LARGE SCALE GENOMIC DNA]</scope>
    <source>
        <strain evidence="2 3">JCM 16186</strain>
    </source>
</reference>
<feature type="transmembrane region" description="Helical" evidence="1">
    <location>
        <begin position="246"/>
        <end position="267"/>
    </location>
</feature>
<evidence type="ECO:0000313" key="2">
    <source>
        <dbReference type="EMBL" id="MTI25583.1"/>
    </source>
</evidence>
<accession>A0ABW9RN85</accession>
<proteinExistence type="predicted"/>
<comment type="caution">
    <text evidence="2">The sequence shown here is derived from an EMBL/GenBank/DDBJ whole genome shotgun (WGS) entry which is preliminary data.</text>
</comment>
<feature type="transmembrane region" description="Helical" evidence="1">
    <location>
        <begin position="273"/>
        <end position="301"/>
    </location>
</feature>
<gene>
    <name evidence="2" type="ORF">E1163_11575</name>
</gene>
<feature type="transmembrane region" description="Helical" evidence="1">
    <location>
        <begin position="71"/>
        <end position="96"/>
    </location>
</feature>
<sequence length="313" mass="35475">MLLGLTTARQSQDGNSSKSKVNPLLIYFVVGLFYDWYTYVNHEITSSHNFFHLLISGYVDFNRITMYTGEYFANLGILALSTHLLSVGIIIGISSLNLETINKTLDLDYVLKREKKYGSLALFMALFIMSILFTIKAEYDFSSFYNGLSETFKKDFPEPGITPGIVLNTTILVIVQVYGLLFLNKVFTNKLQIILCFWLLIFAIKILSYPMEGASLNLLRSMDDTFLVFIEVLVICIFLTKIKEPLIAFTLSALVSWLISLLYQTFIFIPYDILSYLISILKGIYVPVLGGLIAGAVYYFVDKQLLKSNTEAI</sequence>
<feature type="transmembrane region" description="Helical" evidence="1">
    <location>
        <begin position="191"/>
        <end position="209"/>
    </location>
</feature>
<feature type="transmembrane region" description="Helical" evidence="1">
    <location>
        <begin position="221"/>
        <end position="239"/>
    </location>
</feature>
<keyword evidence="1" id="KW-0472">Membrane</keyword>
<dbReference type="EMBL" id="SMLW01000526">
    <property type="protein sequence ID" value="MTI25583.1"/>
    <property type="molecule type" value="Genomic_DNA"/>
</dbReference>
<feature type="transmembrane region" description="Helical" evidence="1">
    <location>
        <begin position="165"/>
        <end position="184"/>
    </location>
</feature>
<keyword evidence="1" id="KW-0812">Transmembrane</keyword>
<keyword evidence="3" id="KW-1185">Reference proteome</keyword>